<dbReference type="InterPro" id="IPR035107">
    <property type="entry name" value="tRNA_thiolation_TtcA_Ctu1"/>
</dbReference>
<name>A0A1M4W113_9FIRM</name>
<evidence type="ECO:0000256" key="1">
    <source>
        <dbReference type="ARBA" id="ARBA00022679"/>
    </source>
</evidence>
<proteinExistence type="predicted"/>
<dbReference type="SUPFAM" id="SSF52402">
    <property type="entry name" value="Adenine nucleotide alpha hydrolases-like"/>
    <property type="match status" value="1"/>
</dbReference>
<dbReference type="CDD" id="cd24138">
    <property type="entry name" value="TtcA-like"/>
    <property type="match status" value="1"/>
</dbReference>
<organism evidence="3 4">
    <name type="scientific">Desulforamulus putei DSM 12395</name>
    <dbReference type="NCBI Taxonomy" id="1121429"/>
    <lineage>
        <taxon>Bacteria</taxon>
        <taxon>Bacillati</taxon>
        <taxon>Bacillota</taxon>
        <taxon>Clostridia</taxon>
        <taxon>Eubacteriales</taxon>
        <taxon>Peptococcaceae</taxon>
        <taxon>Desulforamulus</taxon>
    </lineage>
</organism>
<dbReference type="STRING" id="1121429.SAMN02745133_01064"/>
<dbReference type="PANTHER" id="PTHR43686:SF1">
    <property type="entry name" value="AMINOTRAN_5 DOMAIN-CONTAINING PROTEIN"/>
    <property type="match status" value="1"/>
</dbReference>
<sequence length="252" mass="28666">MSKILQKTMLTHVTRAITHFSLIDPGDKVVVGVSGGKDSNSLLFCLNMYRRRYLKKVPFELHAVHLDMGLGANLDPLKEFCRRLEVPLTIKPTGIGAILFDIRKETNPCALCANLRRGALHNTALELGFNKVALAHHLDDVVETFLMSLIFNGMMKTFSPKTYLDRTNLTLIRPFVYVTESQVQQLLPLEDIPVIQNPCPANKKTKREEIKSLIDNLAQQYPDIRQKFLTSLHNFDANNLWPVKENKKGRWG</sequence>
<evidence type="ECO:0000313" key="4">
    <source>
        <dbReference type="Proteomes" id="UP000184148"/>
    </source>
</evidence>
<keyword evidence="1" id="KW-0808">Transferase</keyword>
<dbReference type="PIRSF" id="PIRSF004976">
    <property type="entry name" value="ATPase_YdaO"/>
    <property type="match status" value="1"/>
</dbReference>
<dbReference type="InterPro" id="IPR011063">
    <property type="entry name" value="TilS/TtcA_N"/>
</dbReference>
<dbReference type="GO" id="GO:0016740">
    <property type="term" value="F:transferase activity"/>
    <property type="evidence" value="ECO:0007669"/>
    <property type="project" value="UniProtKB-KW"/>
</dbReference>
<dbReference type="InterPro" id="IPR014729">
    <property type="entry name" value="Rossmann-like_a/b/a_fold"/>
</dbReference>
<dbReference type="EMBL" id="FQUY01000005">
    <property type="protein sequence ID" value="SHE74835.1"/>
    <property type="molecule type" value="Genomic_DNA"/>
</dbReference>
<dbReference type="GO" id="GO:0008033">
    <property type="term" value="P:tRNA processing"/>
    <property type="evidence" value="ECO:0007669"/>
    <property type="project" value="InterPro"/>
</dbReference>
<protein>
    <submittedName>
        <fullName evidence="3">tRNA(Ile)-lysidine synthase TilS/MesJ</fullName>
    </submittedName>
</protein>
<dbReference type="Pfam" id="PF01171">
    <property type="entry name" value="ATP_bind_3"/>
    <property type="match status" value="1"/>
</dbReference>
<dbReference type="OrthoDB" id="9801054at2"/>
<dbReference type="Proteomes" id="UP000184148">
    <property type="component" value="Unassembled WGS sequence"/>
</dbReference>
<feature type="domain" description="tRNA(Ile)-lysidine/2-thiocytidine synthase N-terminal" evidence="2">
    <location>
        <begin position="28"/>
        <end position="210"/>
    </location>
</feature>
<keyword evidence="4" id="KW-1185">Reference proteome</keyword>
<dbReference type="Gene3D" id="3.40.50.620">
    <property type="entry name" value="HUPs"/>
    <property type="match status" value="1"/>
</dbReference>
<evidence type="ECO:0000313" key="3">
    <source>
        <dbReference type="EMBL" id="SHE74835.1"/>
    </source>
</evidence>
<dbReference type="AlphaFoldDB" id="A0A1M4W113"/>
<dbReference type="RefSeq" id="WP_073236842.1">
    <property type="nucleotide sequence ID" value="NZ_FQUY01000005.1"/>
</dbReference>
<evidence type="ECO:0000259" key="2">
    <source>
        <dbReference type="Pfam" id="PF01171"/>
    </source>
</evidence>
<gene>
    <name evidence="3" type="ORF">SAMN02745133_01064</name>
</gene>
<accession>A0A1M4W113</accession>
<dbReference type="PANTHER" id="PTHR43686">
    <property type="entry name" value="SULFURTRANSFERASE-RELATED"/>
    <property type="match status" value="1"/>
</dbReference>
<reference evidence="4" key="1">
    <citation type="submission" date="2016-11" db="EMBL/GenBank/DDBJ databases">
        <authorList>
            <person name="Varghese N."/>
            <person name="Submissions S."/>
        </authorList>
    </citation>
    <scope>NUCLEOTIDE SEQUENCE [LARGE SCALE GENOMIC DNA]</scope>
    <source>
        <strain evidence="4">DSM 12395</strain>
    </source>
</reference>